<sequence>MPPDIRSWWEVPSIAHFCSLFRTAFGLTDFEIEDLEDALLLDGSKEDSYNRFLADLHASLLKGLFTGNKDINADNFEPYLSEVLKIRWQDELGKPNPLSESPYRQLTTQQKVEILHDLCDFRLDVGDVPDLLKGLDADSLRVEPLGTDASGNVYWYFYGTRLYKETPEENSEKKGPQWMLVCSTATEWEELAESFKKSKNRDEKMLYQTLSEDFVPEITKMIDTKVSTVYSHYLFV</sequence>
<comment type="subcellular location">
    <subcellularLocation>
        <location evidence="1">Nucleus</location>
    </subcellularLocation>
</comment>
<evidence type="ECO:0000256" key="1">
    <source>
        <dbReference type="ARBA" id="ARBA00004123"/>
    </source>
</evidence>
<dbReference type="PhylomeDB" id="A7RH53"/>
<feature type="domain" description="DDT" evidence="3">
    <location>
        <begin position="14"/>
        <end position="65"/>
    </location>
</feature>
<feature type="domain" description="WHIM1" evidence="4">
    <location>
        <begin position="89"/>
        <end position="130"/>
    </location>
</feature>
<dbReference type="OMA" id="CATENDW"/>
<evidence type="ECO:0000256" key="2">
    <source>
        <dbReference type="ARBA" id="ARBA00023242"/>
    </source>
</evidence>
<dbReference type="Pfam" id="PF02791">
    <property type="entry name" value="DDT"/>
    <property type="match status" value="1"/>
</dbReference>
<dbReference type="InterPro" id="IPR028942">
    <property type="entry name" value="WHIM1_dom"/>
</dbReference>
<dbReference type="HOGENOM" id="CLU_029092_0_0_1"/>
<dbReference type="AlphaFoldDB" id="A7RH53"/>
<evidence type="ECO:0008006" key="7">
    <source>
        <dbReference type="Google" id="ProtNLM"/>
    </source>
</evidence>
<evidence type="ECO:0000259" key="4">
    <source>
        <dbReference type="Pfam" id="PF15612"/>
    </source>
</evidence>
<gene>
    <name evidence="5" type="ORF">NEMVEDRAFT_v1g81314</name>
</gene>
<dbReference type="InterPro" id="IPR029614">
    <property type="entry name" value="CECR2"/>
</dbReference>
<keyword evidence="2" id="KW-0539">Nucleus</keyword>
<dbReference type="PANTHER" id="PTHR47092">
    <property type="entry name" value="CAT EYE SYNDROME CRITICAL REGION PROTEIN 2"/>
    <property type="match status" value="1"/>
</dbReference>
<evidence type="ECO:0000259" key="3">
    <source>
        <dbReference type="Pfam" id="PF02791"/>
    </source>
</evidence>
<organism evidence="5 6">
    <name type="scientific">Nematostella vectensis</name>
    <name type="common">Starlet sea anemone</name>
    <dbReference type="NCBI Taxonomy" id="45351"/>
    <lineage>
        <taxon>Eukaryota</taxon>
        <taxon>Metazoa</taxon>
        <taxon>Cnidaria</taxon>
        <taxon>Anthozoa</taxon>
        <taxon>Hexacorallia</taxon>
        <taxon>Actiniaria</taxon>
        <taxon>Edwardsiidae</taxon>
        <taxon>Nematostella</taxon>
    </lineage>
</organism>
<dbReference type="InterPro" id="IPR018501">
    <property type="entry name" value="DDT_dom"/>
</dbReference>
<dbReference type="GO" id="GO:0090537">
    <property type="term" value="C:CERF complex"/>
    <property type="evidence" value="ECO:0007669"/>
    <property type="project" value="InterPro"/>
</dbReference>
<keyword evidence="6" id="KW-1185">Reference proteome</keyword>
<evidence type="ECO:0000313" key="5">
    <source>
        <dbReference type="EMBL" id="EDO49295.1"/>
    </source>
</evidence>
<dbReference type="EMBL" id="DS469510">
    <property type="protein sequence ID" value="EDO49295.1"/>
    <property type="molecule type" value="Genomic_DNA"/>
</dbReference>
<dbReference type="Proteomes" id="UP000001593">
    <property type="component" value="Unassembled WGS sequence"/>
</dbReference>
<dbReference type="InParanoid" id="A7RH53"/>
<dbReference type="Pfam" id="PF15612">
    <property type="entry name" value="WHIM1"/>
    <property type="match status" value="1"/>
</dbReference>
<dbReference type="STRING" id="45351.A7RH53"/>
<dbReference type="GO" id="GO:0006338">
    <property type="term" value="P:chromatin remodeling"/>
    <property type="evidence" value="ECO:0007669"/>
    <property type="project" value="InterPro"/>
</dbReference>
<dbReference type="eggNOG" id="KOG1472">
    <property type="taxonomic scope" value="Eukaryota"/>
</dbReference>
<accession>A7RH53</accession>
<proteinExistence type="predicted"/>
<dbReference type="PANTHER" id="PTHR47092:SF1">
    <property type="entry name" value="CHROMATIN REMODELING REGULATOR CECR2"/>
    <property type="match status" value="1"/>
</dbReference>
<protein>
    <recommendedName>
        <fullName evidence="7">DDT domain-containing protein</fullName>
    </recommendedName>
</protein>
<name>A7RH53_NEMVE</name>
<reference evidence="5 6" key="1">
    <citation type="journal article" date="2007" name="Science">
        <title>Sea anemone genome reveals ancestral eumetazoan gene repertoire and genomic organization.</title>
        <authorList>
            <person name="Putnam N.H."/>
            <person name="Srivastava M."/>
            <person name="Hellsten U."/>
            <person name="Dirks B."/>
            <person name="Chapman J."/>
            <person name="Salamov A."/>
            <person name="Terry A."/>
            <person name="Shapiro H."/>
            <person name="Lindquist E."/>
            <person name="Kapitonov V.V."/>
            <person name="Jurka J."/>
            <person name="Genikhovich G."/>
            <person name="Grigoriev I.V."/>
            <person name="Lucas S.M."/>
            <person name="Steele R.E."/>
            <person name="Finnerty J.R."/>
            <person name="Technau U."/>
            <person name="Martindale M.Q."/>
            <person name="Rokhsar D.S."/>
        </authorList>
    </citation>
    <scope>NUCLEOTIDE SEQUENCE [LARGE SCALE GENOMIC DNA]</scope>
    <source>
        <strain evidence="6">CH2 X CH6</strain>
    </source>
</reference>
<evidence type="ECO:0000313" key="6">
    <source>
        <dbReference type="Proteomes" id="UP000001593"/>
    </source>
</evidence>